<evidence type="ECO:0000313" key="3">
    <source>
        <dbReference type="Proteomes" id="UP000309991"/>
    </source>
</evidence>
<name>A0A4Y5FEV3_9CAUD</name>
<keyword evidence="2" id="KW-0347">Helicase</keyword>
<dbReference type="PANTHER" id="PTHR30153:SF2">
    <property type="entry name" value="REPLICATIVE DNA HELICASE"/>
    <property type="match status" value="1"/>
</dbReference>
<dbReference type="Gene3D" id="3.40.50.300">
    <property type="entry name" value="P-loop containing nucleotide triphosphate hydrolases"/>
    <property type="match status" value="1"/>
</dbReference>
<keyword evidence="3" id="KW-1185">Reference proteome</keyword>
<reference evidence="2 3" key="1">
    <citation type="submission" date="2019-02" db="EMBL/GenBank/DDBJ databases">
        <title>Isolation of virulent Lactobacillus brevis phages.</title>
        <authorList>
            <person name="Feyereisen M."/>
            <person name="Mahony J."/>
            <person name="O'Sullivan T."/>
            <person name="van Sinderen D."/>
        </authorList>
    </citation>
    <scope>NUCLEOTIDE SEQUENCE [LARGE SCALE GENOMIC DNA]</scope>
</reference>
<protein>
    <submittedName>
        <fullName evidence="2">DNA helicase</fullName>
    </submittedName>
</protein>
<dbReference type="InterPro" id="IPR027417">
    <property type="entry name" value="P-loop_NTPase"/>
</dbReference>
<evidence type="ECO:0000313" key="2">
    <source>
        <dbReference type="EMBL" id="QBJ03621.1"/>
    </source>
</evidence>
<sequence length="485" mass="55190">MIHTNSTIQQQLLICGLNRPTVAKTIFSKAPLQLFSEDPALTISKIISRYYYSHEELMTIDVMKSRLEDSLSRKEQQKVRNGESPMSDAELSNWYNYVDSLYDTNQDTSDEMLSELNKYVKKNLSEAAIYDEVSKEPDNIEETLGKRLDDIKSINLMGNNDEFEDVTGNFAGRIELYKKLFEKKIPTGFANLDYVLKGGLAKKKIALIAALSGYGKTTMLTNLSSNMVREGYNVLHISLEEIDAEQMLRFDKIMSGMSGKDILKGLDNTNEGLRSVYSTYNRYEDTKNLLYVAKMPGTCGLDDVNQMIVSANRKLNGDAIDVVVLDYPELMAGAHKTGNDSMDGEVIYQGLSKIAQENDVLLITGSQLGRGANSKEIMSFSDVEGSYRKQNICSFVATLNINAEERKEGYARLYLDKMRDRELVKDKFLYFSFNKENLRYGMEDDKQEAEHHQLVDDMYNSTKEEYKEKQSKATSKRENIMNNFV</sequence>
<dbReference type="GO" id="GO:0006260">
    <property type="term" value="P:DNA replication"/>
    <property type="evidence" value="ECO:0007669"/>
    <property type="project" value="InterPro"/>
</dbReference>
<dbReference type="EMBL" id="MK504444">
    <property type="protein sequence ID" value="QBJ03621.1"/>
    <property type="molecule type" value="Genomic_DNA"/>
</dbReference>
<keyword evidence="2" id="KW-0378">Hydrolase</keyword>
<gene>
    <name evidence="2" type="ORF">UCC3521_0083</name>
</gene>
<dbReference type="GO" id="GO:0005524">
    <property type="term" value="F:ATP binding"/>
    <property type="evidence" value="ECO:0007669"/>
    <property type="project" value="InterPro"/>
</dbReference>
<evidence type="ECO:0000259" key="1">
    <source>
        <dbReference type="PROSITE" id="PS51199"/>
    </source>
</evidence>
<proteinExistence type="predicted"/>
<dbReference type="SUPFAM" id="SSF52540">
    <property type="entry name" value="P-loop containing nucleoside triphosphate hydrolases"/>
    <property type="match status" value="1"/>
</dbReference>
<dbReference type="Pfam" id="PF03796">
    <property type="entry name" value="DnaB_C"/>
    <property type="match status" value="1"/>
</dbReference>
<keyword evidence="2" id="KW-0067">ATP-binding</keyword>
<keyword evidence="2" id="KW-0547">Nucleotide-binding</keyword>
<dbReference type="InterPro" id="IPR007694">
    <property type="entry name" value="DNA_helicase_DnaB-like_C"/>
</dbReference>
<dbReference type="PANTHER" id="PTHR30153">
    <property type="entry name" value="REPLICATIVE DNA HELICASE DNAB"/>
    <property type="match status" value="1"/>
</dbReference>
<accession>A0A4Y5FEV3</accession>
<dbReference type="Proteomes" id="UP000309991">
    <property type="component" value="Segment"/>
</dbReference>
<dbReference type="PROSITE" id="PS51199">
    <property type="entry name" value="SF4_HELICASE"/>
    <property type="match status" value="1"/>
</dbReference>
<feature type="domain" description="SF4 helicase" evidence="1">
    <location>
        <begin position="178"/>
        <end position="447"/>
    </location>
</feature>
<organism evidence="2 3">
    <name type="scientific">Lactobacillus phage 3-521</name>
    <dbReference type="NCBI Taxonomy" id="2510943"/>
    <lineage>
        <taxon>Viruses</taxon>
        <taxon>Duplodnaviria</taxon>
        <taxon>Heunggongvirae</taxon>
        <taxon>Uroviricota</taxon>
        <taxon>Caudoviricetes</taxon>
        <taxon>Herelleviridae</taxon>
        <taxon>Watanabevirus</taxon>
        <taxon>Watanabevirus wv3521</taxon>
    </lineage>
</organism>
<dbReference type="GO" id="GO:0003678">
    <property type="term" value="F:DNA helicase activity"/>
    <property type="evidence" value="ECO:0007669"/>
    <property type="project" value="InterPro"/>
</dbReference>